<keyword evidence="1" id="KW-1133">Transmembrane helix</keyword>
<evidence type="ECO:0000256" key="1">
    <source>
        <dbReference type="SAM" id="Phobius"/>
    </source>
</evidence>
<organism evidence="2 3">
    <name type="scientific">Eiseniibacteriota bacterium</name>
    <dbReference type="NCBI Taxonomy" id="2212470"/>
    <lineage>
        <taxon>Bacteria</taxon>
        <taxon>Candidatus Eiseniibacteriota</taxon>
    </lineage>
</organism>
<keyword evidence="1" id="KW-0472">Membrane</keyword>
<reference evidence="2 3" key="1">
    <citation type="journal article" date="2019" name="Nat. Microbiol.">
        <title>Mediterranean grassland soil C-N compound turnover is dependent on rainfall and depth, and is mediated by genomically divergent microorganisms.</title>
        <authorList>
            <person name="Diamond S."/>
            <person name="Andeer P.F."/>
            <person name="Li Z."/>
            <person name="Crits-Christoph A."/>
            <person name="Burstein D."/>
            <person name="Anantharaman K."/>
            <person name="Lane K.R."/>
            <person name="Thomas B.C."/>
            <person name="Pan C."/>
            <person name="Northen T.R."/>
            <person name="Banfield J.F."/>
        </authorList>
    </citation>
    <scope>NUCLEOTIDE SEQUENCE [LARGE SCALE GENOMIC DNA]</scope>
    <source>
        <strain evidence="2">WS_3</strain>
    </source>
</reference>
<evidence type="ECO:0000313" key="2">
    <source>
        <dbReference type="EMBL" id="TMQ51392.1"/>
    </source>
</evidence>
<name>A0A538SJ36_UNCEI</name>
<sequence length="60" mass="6623">MRHELRRFLREESGEDLIEYGLLVAFAAALVTAVLLHDPLAMKQAIIAAFQHVVDAFGAS</sequence>
<comment type="caution">
    <text evidence="2">The sequence shown here is derived from an EMBL/GenBank/DDBJ whole genome shotgun (WGS) entry which is preliminary data.</text>
</comment>
<keyword evidence="1" id="KW-0812">Transmembrane</keyword>
<dbReference type="AlphaFoldDB" id="A0A538SJ36"/>
<evidence type="ECO:0000313" key="3">
    <source>
        <dbReference type="Proteomes" id="UP000320184"/>
    </source>
</evidence>
<proteinExistence type="predicted"/>
<accession>A0A538SJ36</accession>
<dbReference type="Proteomes" id="UP000320184">
    <property type="component" value="Unassembled WGS sequence"/>
</dbReference>
<protein>
    <submittedName>
        <fullName evidence="2">Flp family type IVb pilin</fullName>
    </submittedName>
</protein>
<dbReference type="EMBL" id="VBOT01000072">
    <property type="protein sequence ID" value="TMQ51392.1"/>
    <property type="molecule type" value="Genomic_DNA"/>
</dbReference>
<gene>
    <name evidence="2" type="ORF">E6K73_06000</name>
</gene>
<feature type="transmembrane region" description="Helical" evidence="1">
    <location>
        <begin position="20"/>
        <end position="37"/>
    </location>
</feature>